<feature type="compositionally biased region" description="Low complexity" evidence="1">
    <location>
        <begin position="269"/>
        <end position="317"/>
    </location>
</feature>
<feature type="region of interest" description="Disordered" evidence="1">
    <location>
        <begin position="158"/>
        <end position="471"/>
    </location>
</feature>
<dbReference type="RefSeq" id="WP_241041892.1">
    <property type="nucleotide sequence ID" value="NZ_BAAAJF010000069.1"/>
</dbReference>
<reference evidence="2 3" key="1">
    <citation type="submission" date="2022-03" db="EMBL/GenBank/DDBJ databases">
        <title>Pseudonocardia alaer sp. nov., a novel actinomycete isolated from reed forest soil.</title>
        <authorList>
            <person name="Wang L."/>
        </authorList>
    </citation>
    <scope>NUCLEOTIDE SEQUENCE [LARGE SCALE GENOMIC DNA]</scope>
    <source>
        <strain evidence="2 3">Y-16303</strain>
    </source>
</reference>
<evidence type="ECO:0000256" key="1">
    <source>
        <dbReference type="SAM" id="MobiDB-lite"/>
    </source>
</evidence>
<feature type="region of interest" description="Disordered" evidence="1">
    <location>
        <begin position="46"/>
        <end position="103"/>
    </location>
</feature>
<name>A0ABS9TRB3_9PSEU</name>
<evidence type="ECO:0000313" key="3">
    <source>
        <dbReference type="Proteomes" id="UP001299970"/>
    </source>
</evidence>
<protein>
    <recommendedName>
        <fullName evidence="4">Syndecan 1</fullName>
    </recommendedName>
</protein>
<feature type="compositionally biased region" description="Pro residues" evidence="1">
    <location>
        <begin position="71"/>
        <end position="90"/>
    </location>
</feature>
<feature type="compositionally biased region" description="Polar residues" evidence="1">
    <location>
        <begin position="394"/>
        <end position="407"/>
    </location>
</feature>
<keyword evidence="3" id="KW-1185">Reference proteome</keyword>
<evidence type="ECO:0008006" key="4">
    <source>
        <dbReference type="Google" id="ProtNLM"/>
    </source>
</evidence>
<accession>A0ABS9TRB3</accession>
<dbReference type="EMBL" id="JAKXMK010000039">
    <property type="protein sequence ID" value="MCH6171090.1"/>
    <property type="molecule type" value="Genomic_DNA"/>
</dbReference>
<proteinExistence type="predicted"/>
<evidence type="ECO:0000313" key="2">
    <source>
        <dbReference type="EMBL" id="MCH6171090.1"/>
    </source>
</evidence>
<feature type="compositionally biased region" description="Basic and acidic residues" evidence="1">
    <location>
        <begin position="432"/>
        <end position="447"/>
    </location>
</feature>
<sequence>MTTDAGAPGAPRFDVVLRGYDRRQVDEHVARLQRVIARMRADLELARSQPLPVVAQQGGGHPGPGQQAPPGARPRPTPRPRPGGPVPPGESPDMIGSFTDRMQSILQAAEDEAAEIRKKAHAAARAEQETVRAQLADMVRQRDAVLAELTRMRGQLEGLLAAPTARITLPPREGAPSPAARQRDGSGAPKPGPAPASSTGGPASSARPASPPPAPAGRSAGASQADGGPARPTQGGPSRPPAAPARSGSAAPGGTGGGEPSANRPATRPDAPASPKAEPAAAQSDSRSPSPAAARGESGANTSSGADRGSSSSPSQGKTAAHRLPTGGYQAVVSSVEQSGSMRPSTEPEPEPGDLFRPVAGRPGDEQQASERTTAVPQVRPPEKSGTAPVTDGQGRTNVPVDSTVKVNSVRPPGAQDAGRFGSPPGAPPNRGEQKNPRSDEAKDGLRGDGGPGGAGSPDRSGRSPSASRTG</sequence>
<feature type="compositionally biased region" description="Low complexity" evidence="1">
    <location>
        <begin position="457"/>
        <end position="471"/>
    </location>
</feature>
<gene>
    <name evidence="2" type="ORF">MMF94_35760</name>
</gene>
<comment type="caution">
    <text evidence="2">The sequence shown here is derived from an EMBL/GenBank/DDBJ whole genome shotgun (WGS) entry which is preliminary data.</text>
</comment>
<organism evidence="2 3">
    <name type="scientific">Pseudonocardia alaniniphila</name>
    <dbReference type="NCBI Taxonomy" id="75291"/>
    <lineage>
        <taxon>Bacteria</taxon>
        <taxon>Bacillati</taxon>
        <taxon>Actinomycetota</taxon>
        <taxon>Actinomycetes</taxon>
        <taxon>Pseudonocardiales</taxon>
        <taxon>Pseudonocardiaceae</taxon>
        <taxon>Pseudonocardia</taxon>
    </lineage>
</organism>
<dbReference type="Proteomes" id="UP001299970">
    <property type="component" value="Unassembled WGS sequence"/>
</dbReference>
<feature type="compositionally biased region" description="Low complexity" evidence="1">
    <location>
        <begin position="185"/>
        <end position="208"/>
    </location>
</feature>
<feature type="compositionally biased region" description="Polar residues" evidence="1">
    <location>
        <begin position="332"/>
        <end position="344"/>
    </location>
</feature>